<accession>A0A926XUH3</accession>
<dbReference type="Gene3D" id="3.90.550.10">
    <property type="entry name" value="Spore Coat Polysaccharide Biosynthesis Protein SpsA, Chain A"/>
    <property type="match status" value="1"/>
</dbReference>
<evidence type="ECO:0000313" key="2">
    <source>
        <dbReference type="Proteomes" id="UP000598820"/>
    </source>
</evidence>
<evidence type="ECO:0000313" key="1">
    <source>
        <dbReference type="EMBL" id="MBD2700684.1"/>
    </source>
</evidence>
<dbReference type="EMBL" id="JACWZY010000005">
    <property type="protein sequence ID" value="MBD2700684.1"/>
    <property type="molecule type" value="Genomic_DNA"/>
</dbReference>
<comment type="caution">
    <text evidence="1">The sequence shown here is derived from an EMBL/GenBank/DDBJ whole genome shotgun (WGS) entry which is preliminary data.</text>
</comment>
<dbReference type="Proteomes" id="UP000598820">
    <property type="component" value="Unassembled WGS sequence"/>
</dbReference>
<sequence>MLATPVLLIIFNRPEAAQKSFAQIRKVKPRQLFIAADGPRPDNPEDTRTCAASREIINQIDWPCDVKTLFRDQNRGCGRGPAEAITWFFEHVEQGIILEDDCLAHESFFSFCEELLDRYKSDTSVSMICGTNPVVDWKFSKSSYLFSDMGFSWGWATWRRAWEHFDYVASGWATAAGKERVRKHVTNDALFNHLSREFDYYFQEVRNDVWDFQWFFSRLYHGSYTLVPTVNLIANIGFDEHSTHTFDVNSNYARLPFSTLKWPLKHPTSKKADTYFDWYVFERFFNPGKRSFAKKAVLKLVKSLTTSQST</sequence>
<evidence type="ECO:0008006" key="3">
    <source>
        <dbReference type="Google" id="ProtNLM"/>
    </source>
</evidence>
<gene>
    <name evidence="1" type="ORF">IC229_08555</name>
</gene>
<proteinExistence type="predicted"/>
<name>A0A926XUH3_9BACT</name>
<dbReference type="SUPFAM" id="SSF53448">
    <property type="entry name" value="Nucleotide-diphospho-sugar transferases"/>
    <property type="match status" value="1"/>
</dbReference>
<reference evidence="1" key="1">
    <citation type="submission" date="2020-09" db="EMBL/GenBank/DDBJ databases">
        <authorList>
            <person name="Kim M.K."/>
        </authorList>
    </citation>
    <scope>NUCLEOTIDE SEQUENCE</scope>
    <source>
        <strain evidence="1">BT702</strain>
    </source>
</reference>
<keyword evidence="2" id="KW-1185">Reference proteome</keyword>
<dbReference type="RefSeq" id="WP_190886539.1">
    <property type="nucleotide sequence ID" value="NZ_JACWZY010000005.1"/>
</dbReference>
<protein>
    <recommendedName>
        <fullName evidence="3">Nucleotide-diphospho-sugar transferase</fullName>
    </recommendedName>
</protein>
<dbReference type="InterPro" id="IPR029044">
    <property type="entry name" value="Nucleotide-diphossugar_trans"/>
</dbReference>
<dbReference type="AlphaFoldDB" id="A0A926XUH3"/>
<organism evidence="1 2">
    <name type="scientific">Spirosoma profusum</name>
    <dbReference type="NCBI Taxonomy" id="2771354"/>
    <lineage>
        <taxon>Bacteria</taxon>
        <taxon>Pseudomonadati</taxon>
        <taxon>Bacteroidota</taxon>
        <taxon>Cytophagia</taxon>
        <taxon>Cytophagales</taxon>
        <taxon>Cytophagaceae</taxon>
        <taxon>Spirosoma</taxon>
    </lineage>
</organism>